<dbReference type="Proteomes" id="UP001597338">
    <property type="component" value="Unassembled WGS sequence"/>
</dbReference>
<evidence type="ECO:0000313" key="11">
    <source>
        <dbReference type="EMBL" id="MFD2027108.1"/>
    </source>
</evidence>
<dbReference type="EMBL" id="JBHUHF010000001">
    <property type="protein sequence ID" value="MFD2027108.1"/>
    <property type="molecule type" value="Genomic_DNA"/>
</dbReference>
<evidence type="ECO:0000259" key="10">
    <source>
        <dbReference type="Pfam" id="PF02602"/>
    </source>
</evidence>
<comment type="caution">
    <text evidence="11">The sequence shown here is derived from an EMBL/GenBank/DDBJ whole genome shotgun (WGS) entry which is preliminary data.</text>
</comment>
<keyword evidence="12" id="KW-1185">Reference proteome</keyword>
<evidence type="ECO:0000256" key="9">
    <source>
        <dbReference type="RuleBase" id="RU366031"/>
    </source>
</evidence>
<sequence length="250" mass="25339">MTEPGSPVARTAERPDVLVARSPERAAGLLALLRGRGLEPVAAPVIERAPVEDPAELDAARSALVRGAYAWVVVTSVNAVDALLGPEVPLTAPVRWAAVGPATQQALAGYGVTVALVPTTATGAGLAAAFPRTRGGDEGGRVLLPLGDLAADTVRAGLAAKGWAVDVVTAYRTVTRELPPELRHRHDVVVVASGSAARQVAAQLGPQRVVAIGEPSARAAGDVGHTVLAVAAEPTDAALADAVTEALVRT</sequence>
<evidence type="ECO:0000256" key="5">
    <source>
        <dbReference type="ARBA" id="ARBA00023244"/>
    </source>
</evidence>
<dbReference type="RefSeq" id="WP_377198872.1">
    <property type="nucleotide sequence ID" value="NZ_JBHUHF010000001.1"/>
</dbReference>
<dbReference type="SUPFAM" id="SSF69618">
    <property type="entry name" value="HemD-like"/>
    <property type="match status" value="1"/>
</dbReference>
<evidence type="ECO:0000256" key="6">
    <source>
        <dbReference type="ARBA" id="ARBA00037589"/>
    </source>
</evidence>
<feature type="domain" description="Tetrapyrrole biosynthesis uroporphyrinogen III synthase" evidence="10">
    <location>
        <begin position="31"/>
        <end position="240"/>
    </location>
</feature>
<accession>A0ABW4VAR1</accession>
<dbReference type="InterPro" id="IPR036108">
    <property type="entry name" value="4pyrrol_syn_uPrphyn_synt_sf"/>
</dbReference>
<evidence type="ECO:0000256" key="1">
    <source>
        <dbReference type="ARBA" id="ARBA00004772"/>
    </source>
</evidence>
<protein>
    <recommendedName>
        <fullName evidence="7 9">Uroporphyrinogen-III synthase</fullName>
        <ecNumber evidence="3 9">4.2.1.75</ecNumber>
    </recommendedName>
</protein>
<reference evidence="12" key="1">
    <citation type="journal article" date="2019" name="Int. J. Syst. Evol. Microbiol.">
        <title>The Global Catalogue of Microorganisms (GCM) 10K type strain sequencing project: providing services to taxonomists for standard genome sequencing and annotation.</title>
        <authorList>
            <consortium name="The Broad Institute Genomics Platform"/>
            <consortium name="The Broad Institute Genome Sequencing Center for Infectious Disease"/>
            <person name="Wu L."/>
            <person name="Ma J."/>
        </authorList>
    </citation>
    <scope>NUCLEOTIDE SEQUENCE [LARGE SCALE GENOMIC DNA]</scope>
    <source>
        <strain evidence="12">CCM 7043</strain>
    </source>
</reference>
<dbReference type="InterPro" id="IPR003754">
    <property type="entry name" value="4pyrrol_synth_uPrphyn_synth"/>
</dbReference>
<keyword evidence="4 9" id="KW-0456">Lyase</keyword>
<dbReference type="PANTHER" id="PTHR38042:SF1">
    <property type="entry name" value="UROPORPHYRINOGEN-III SYNTHASE, CHLOROPLASTIC"/>
    <property type="match status" value="1"/>
</dbReference>
<comment type="similarity">
    <text evidence="2 9">Belongs to the uroporphyrinogen-III synthase family.</text>
</comment>
<evidence type="ECO:0000256" key="7">
    <source>
        <dbReference type="ARBA" id="ARBA00040167"/>
    </source>
</evidence>
<dbReference type="Gene3D" id="3.40.50.10090">
    <property type="match status" value="2"/>
</dbReference>
<evidence type="ECO:0000256" key="4">
    <source>
        <dbReference type="ARBA" id="ARBA00023239"/>
    </source>
</evidence>
<comment type="pathway">
    <text evidence="1 9">Porphyrin-containing compound metabolism; protoporphyrin-IX biosynthesis; coproporphyrinogen-III from 5-aminolevulinate: step 3/4.</text>
</comment>
<evidence type="ECO:0000313" key="12">
    <source>
        <dbReference type="Proteomes" id="UP001597338"/>
    </source>
</evidence>
<proteinExistence type="inferred from homology"/>
<gene>
    <name evidence="11" type="ORF">ACFSL2_16470</name>
</gene>
<dbReference type="PANTHER" id="PTHR38042">
    <property type="entry name" value="UROPORPHYRINOGEN-III SYNTHASE, CHLOROPLASTIC"/>
    <property type="match status" value="1"/>
</dbReference>
<evidence type="ECO:0000256" key="8">
    <source>
        <dbReference type="ARBA" id="ARBA00048617"/>
    </source>
</evidence>
<comment type="catalytic activity">
    <reaction evidence="8 9">
        <text>hydroxymethylbilane = uroporphyrinogen III + H2O</text>
        <dbReference type="Rhea" id="RHEA:18965"/>
        <dbReference type="ChEBI" id="CHEBI:15377"/>
        <dbReference type="ChEBI" id="CHEBI:57308"/>
        <dbReference type="ChEBI" id="CHEBI:57845"/>
        <dbReference type="EC" id="4.2.1.75"/>
    </reaction>
</comment>
<dbReference type="EC" id="4.2.1.75" evidence="3 9"/>
<comment type="function">
    <text evidence="6 9">Catalyzes cyclization of the linear tetrapyrrole, hydroxymethylbilane, to the macrocyclic uroporphyrinogen III.</text>
</comment>
<evidence type="ECO:0000256" key="2">
    <source>
        <dbReference type="ARBA" id="ARBA00008133"/>
    </source>
</evidence>
<keyword evidence="5 9" id="KW-0627">Porphyrin biosynthesis</keyword>
<dbReference type="Pfam" id="PF02602">
    <property type="entry name" value="HEM4"/>
    <property type="match status" value="1"/>
</dbReference>
<dbReference type="CDD" id="cd06578">
    <property type="entry name" value="HemD"/>
    <property type="match status" value="1"/>
</dbReference>
<dbReference type="GO" id="GO:0004852">
    <property type="term" value="F:uroporphyrinogen-III synthase activity"/>
    <property type="evidence" value="ECO:0007669"/>
    <property type="project" value="UniProtKB-EC"/>
</dbReference>
<organism evidence="11 12">
    <name type="scientific">Promicromonospora aerolata</name>
    <dbReference type="NCBI Taxonomy" id="195749"/>
    <lineage>
        <taxon>Bacteria</taxon>
        <taxon>Bacillati</taxon>
        <taxon>Actinomycetota</taxon>
        <taxon>Actinomycetes</taxon>
        <taxon>Micrococcales</taxon>
        <taxon>Promicromonosporaceae</taxon>
        <taxon>Promicromonospora</taxon>
    </lineage>
</organism>
<dbReference type="InterPro" id="IPR039793">
    <property type="entry name" value="UROS/Hem4"/>
</dbReference>
<name>A0ABW4VAR1_9MICO</name>
<evidence type="ECO:0000256" key="3">
    <source>
        <dbReference type="ARBA" id="ARBA00013109"/>
    </source>
</evidence>